<dbReference type="Proteomes" id="UP000240243">
    <property type="component" value="Unassembled WGS sequence"/>
</dbReference>
<dbReference type="AlphaFoldDB" id="A0A2P7R5Z8"/>
<accession>A0A2P7R5Z8</accession>
<dbReference type="EMBL" id="PXYG01000003">
    <property type="protein sequence ID" value="PSJ45641.1"/>
    <property type="molecule type" value="Genomic_DNA"/>
</dbReference>
<reference evidence="1 2" key="1">
    <citation type="submission" date="2018-03" db="EMBL/GenBank/DDBJ databases">
        <title>The draft genome of Zobellella sp. 59N8.</title>
        <authorList>
            <person name="Liu L."/>
            <person name="Li L."/>
            <person name="Zhang X."/>
            <person name="Liang L."/>
            <person name="Wang T."/>
        </authorList>
    </citation>
    <scope>NUCLEOTIDE SEQUENCE [LARGE SCALE GENOMIC DNA]</scope>
    <source>
        <strain evidence="1 2">59N8</strain>
    </source>
</reference>
<keyword evidence="2" id="KW-1185">Reference proteome</keyword>
<dbReference type="InterPro" id="IPR010144">
    <property type="entry name" value="CRISPR-assoc_prot_Csd1-typ"/>
</dbReference>
<dbReference type="OrthoDB" id="5389988at2"/>
<dbReference type="RefSeq" id="WP_106729505.1">
    <property type="nucleotide sequence ID" value="NZ_PXYG01000003.1"/>
</dbReference>
<name>A0A2P7R5Z8_9GAMM</name>
<dbReference type="Pfam" id="PF09709">
    <property type="entry name" value="Cas_Csd1"/>
    <property type="match status" value="1"/>
</dbReference>
<organism evidence="1 2">
    <name type="scientific">Zobellella endophytica</name>
    <dbReference type="NCBI Taxonomy" id="2116700"/>
    <lineage>
        <taxon>Bacteria</taxon>
        <taxon>Pseudomonadati</taxon>
        <taxon>Pseudomonadota</taxon>
        <taxon>Gammaproteobacteria</taxon>
        <taxon>Aeromonadales</taxon>
        <taxon>Aeromonadaceae</taxon>
        <taxon>Zobellella</taxon>
    </lineage>
</organism>
<sequence length="686" mass="77910">MSWMAKLYDTYEQAMKLDLPDDKRLMPISHTLQNAHINIQIDGDGNFLGAKVLEKTQIVLPATESSAGRSSGEAPHPLADKLQYVAADYAKFGGQKKHYFEGYEAQLKRWCESHHSHLKIQAVLNYVAKGLVIKDLVDAKVCYLDTDNRLLTSWPFKVTEENPLPLLFKVLPKESGELDQGNAMICWTVITEGDLVPETWKDESVQQSWIAFDAETSGKESLCYASGQAQPTASNHPAKLRHTGDKAKLVSANDTSGFTFRGRFIASEQVANIGFEVTQKAHNALRWLIFNQASRNGDQVVVSWAVSGKPVPAPLVPTWDLDNFDEIPDDSHDALSIETDLTTDLGQSFSKALSRYMAGYFDGRIANLKEHESIVIMGLDSATPGRMAITYYRDFMAKEYVKTIEKWHLHLAWPQRVSRDIKRDEKKSKRVSYWVVSTPSPLKILRAAYGNIVESNKELRKSLNERLLPCISEMRPLPKDIVDLAVRRAGNRNVKRLSEQFSNPSSELNAWLSDLSVACSLYRGFYHPERQPDSSKRREYAMSLDTKHASRDYLFGRLLAVAERIEEMAMVAASEPSRSTHASRLMQRFSDRPASTWLNIRNALVPYQQRLRTKLPPLEAAYNRLLDDICDVFNRDDFSSDKRLSGEYLLGFHCQRKWLREHKLEKGLWVSKSSEETELTVNEGDE</sequence>
<dbReference type="CDD" id="cd09757">
    <property type="entry name" value="Cas8c_I-C"/>
    <property type="match status" value="1"/>
</dbReference>
<dbReference type="NCBIfam" id="TIGR01863">
    <property type="entry name" value="cas_Csd1"/>
    <property type="match status" value="1"/>
</dbReference>
<gene>
    <name evidence="1" type="primary">cas8c</name>
    <name evidence="1" type="ORF">C7H85_09665</name>
</gene>
<protein>
    <submittedName>
        <fullName evidence="1">Type I-C CRISPR-associated protein Cas8c/Csd1</fullName>
    </submittedName>
</protein>
<comment type="caution">
    <text evidence="1">The sequence shown here is derived from an EMBL/GenBank/DDBJ whole genome shotgun (WGS) entry which is preliminary data.</text>
</comment>
<evidence type="ECO:0000313" key="2">
    <source>
        <dbReference type="Proteomes" id="UP000240243"/>
    </source>
</evidence>
<evidence type="ECO:0000313" key="1">
    <source>
        <dbReference type="EMBL" id="PSJ45641.1"/>
    </source>
</evidence>
<proteinExistence type="predicted"/>